<evidence type="ECO:0000256" key="2">
    <source>
        <dbReference type="ARBA" id="ARBA00005947"/>
    </source>
</evidence>
<dbReference type="PRINTS" id="PR01272">
    <property type="entry name" value="ACUCPROTEIN"/>
</dbReference>
<dbReference type="GO" id="GO:0004407">
    <property type="term" value="F:histone deacetylase activity"/>
    <property type="evidence" value="ECO:0007669"/>
    <property type="project" value="TreeGrafter"/>
</dbReference>
<dbReference type="RefSeq" id="WP_259080103.1">
    <property type="nucleotide sequence ID" value="NZ_JANUAU010000004.1"/>
</dbReference>
<dbReference type="Gene3D" id="3.40.800.20">
    <property type="entry name" value="Histone deacetylase domain"/>
    <property type="match status" value="1"/>
</dbReference>
<protein>
    <recommendedName>
        <fullName evidence="3">Acetoin utilization protein AcuC</fullName>
    </recommendedName>
</protein>
<dbReference type="Proteomes" id="UP001155027">
    <property type="component" value="Unassembled WGS sequence"/>
</dbReference>
<comment type="caution">
    <text evidence="6">The sequence shown here is derived from an EMBL/GenBank/DDBJ whole genome shotgun (WGS) entry which is preliminary data.</text>
</comment>
<name>A0A9X2TFQ7_9BACT</name>
<dbReference type="PANTHER" id="PTHR10625">
    <property type="entry name" value="HISTONE DEACETYLASE HDAC1-RELATED"/>
    <property type="match status" value="1"/>
</dbReference>
<dbReference type="GO" id="GO:0045150">
    <property type="term" value="P:acetoin catabolic process"/>
    <property type="evidence" value="ECO:0007669"/>
    <property type="project" value="UniProtKB-KW"/>
</dbReference>
<dbReference type="InterPro" id="IPR000286">
    <property type="entry name" value="HDACs"/>
</dbReference>
<reference evidence="6" key="1">
    <citation type="submission" date="2022-08" db="EMBL/GenBank/DDBJ databases">
        <title>Genomic Encyclopedia of Type Strains, Phase V (KMG-V): Genome sequencing to study the core and pangenomes of soil and plant-associated prokaryotes.</title>
        <authorList>
            <person name="Whitman W."/>
        </authorList>
    </citation>
    <scope>NUCLEOTIDE SEQUENCE</scope>
    <source>
        <strain evidence="6">0</strain>
    </source>
</reference>
<dbReference type="EMBL" id="JANUAU010000004">
    <property type="protein sequence ID" value="MCS3677687.1"/>
    <property type="molecule type" value="Genomic_DNA"/>
</dbReference>
<dbReference type="InterPro" id="IPR023696">
    <property type="entry name" value="Ureohydrolase_dom_sf"/>
</dbReference>
<dbReference type="SUPFAM" id="SSF52768">
    <property type="entry name" value="Arginase/deacetylase"/>
    <property type="match status" value="1"/>
</dbReference>
<dbReference type="PRINTS" id="PR01270">
    <property type="entry name" value="HDASUPER"/>
</dbReference>
<keyword evidence="4" id="KW-0006">Acetoin catabolism</keyword>
<dbReference type="InterPro" id="IPR003085">
    <property type="entry name" value="AcuC"/>
</dbReference>
<comment type="similarity">
    <text evidence="2">Belongs to the histone deacetylase family.</text>
</comment>
<organism evidence="6 7">
    <name type="scientific">Salinibacter ruber</name>
    <dbReference type="NCBI Taxonomy" id="146919"/>
    <lineage>
        <taxon>Bacteria</taxon>
        <taxon>Pseudomonadati</taxon>
        <taxon>Rhodothermota</taxon>
        <taxon>Rhodothermia</taxon>
        <taxon>Rhodothermales</taxon>
        <taxon>Salinibacteraceae</taxon>
        <taxon>Salinibacter</taxon>
    </lineage>
</organism>
<dbReference type="CDD" id="cd09994">
    <property type="entry name" value="HDAC_AcuC_like"/>
    <property type="match status" value="1"/>
</dbReference>
<evidence type="ECO:0000256" key="1">
    <source>
        <dbReference type="ARBA" id="ARBA00005101"/>
    </source>
</evidence>
<dbReference type="GO" id="GO:0040029">
    <property type="term" value="P:epigenetic regulation of gene expression"/>
    <property type="evidence" value="ECO:0007669"/>
    <property type="project" value="TreeGrafter"/>
</dbReference>
<gene>
    <name evidence="6" type="ORF">GGP71_001610</name>
</gene>
<sequence>MATFLFHDRYLDYHFGPQHPFSPIRQEMTMDLLAALGAPLNPVAPSVATREEVRRVHGEQFVEKVEAASDGTPPPEARAFGLDTGDVPVFENMDAAARGLVGGTLHGARLIADGDATRVLQFGGGLHHAHRARASGFCVYNDLSVAIHALREQGLRVAYVDVDVHHGDGVQHLHDDDPGVLTVSLHETGRALFPGTGHVEEIGKGAGRGFSLNVPLAPYTEPDSYLDAFEHVVPHALQHFQPDVIVAQCGADAHFNDPLADLLLTTQAYDTIFRRLLALADDHAEGRLLCTLGGGYQLDTVSRIWALLALIVLGGELPDTLPNDYRERWEARLDASLTPTLHDPERTFDVPRQSSIETQNRRTSEQALEQVASHWHYA</sequence>
<proteinExistence type="inferred from homology"/>
<accession>A0A9X2TFQ7</accession>
<dbReference type="Pfam" id="PF00850">
    <property type="entry name" value="Hist_deacetyl"/>
    <property type="match status" value="1"/>
</dbReference>
<dbReference type="InterPro" id="IPR037138">
    <property type="entry name" value="His_deacetylse_dom_sf"/>
</dbReference>
<dbReference type="InterPro" id="IPR023801">
    <property type="entry name" value="His_deacetylse_dom"/>
</dbReference>
<dbReference type="AlphaFoldDB" id="A0A9X2TFQ7"/>
<dbReference type="PANTHER" id="PTHR10625:SF10">
    <property type="entry name" value="HISTONE DEACETYLASE HDAC1"/>
    <property type="match status" value="1"/>
</dbReference>
<evidence type="ECO:0000313" key="6">
    <source>
        <dbReference type="EMBL" id="MCS3677687.1"/>
    </source>
</evidence>
<evidence type="ECO:0000256" key="3">
    <source>
        <dbReference type="ARBA" id="ARBA00020218"/>
    </source>
</evidence>
<evidence type="ECO:0000256" key="4">
    <source>
        <dbReference type="ARBA" id="ARBA00022627"/>
    </source>
</evidence>
<evidence type="ECO:0000313" key="7">
    <source>
        <dbReference type="Proteomes" id="UP001155027"/>
    </source>
</evidence>
<evidence type="ECO:0000259" key="5">
    <source>
        <dbReference type="Pfam" id="PF00850"/>
    </source>
</evidence>
<comment type="pathway">
    <text evidence="1">Ketone degradation; acetoin degradation.</text>
</comment>
<feature type="domain" description="Histone deacetylase" evidence="5">
    <location>
        <begin position="19"/>
        <end position="308"/>
    </location>
</feature>